<dbReference type="Pfam" id="PF02881">
    <property type="entry name" value="SRP54_N"/>
    <property type="match status" value="1"/>
</dbReference>
<evidence type="ECO:0000256" key="1">
    <source>
        <dbReference type="ARBA" id="ARBA00022475"/>
    </source>
</evidence>
<dbReference type="EMBL" id="JACCFK010000001">
    <property type="protein sequence ID" value="NYI86939.1"/>
    <property type="molecule type" value="Genomic_DNA"/>
</dbReference>
<dbReference type="PANTHER" id="PTHR43134">
    <property type="entry name" value="SIGNAL RECOGNITION PARTICLE RECEPTOR SUBUNIT ALPHA"/>
    <property type="match status" value="1"/>
</dbReference>
<feature type="compositionally biased region" description="Low complexity" evidence="10">
    <location>
        <begin position="135"/>
        <end position="148"/>
    </location>
</feature>
<comment type="catalytic activity">
    <reaction evidence="8 9">
        <text>GTP + H2O = GDP + phosphate + H(+)</text>
        <dbReference type="Rhea" id="RHEA:19669"/>
        <dbReference type="ChEBI" id="CHEBI:15377"/>
        <dbReference type="ChEBI" id="CHEBI:15378"/>
        <dbReference type="ChEBI" id="CHEBI:37565"/>
        <dbReference type="ChEBI" id="CHEBI:43474"/>
        <dbReference type="ChEBI" id="CHEBI:58189"/>
        <dbReference type="EC" id="3.6.5.4"/>
    </reaction>
</comment>
<name>A0A853AWC1_9PSEU</name>
<dbReference type="InterPro" id="IPR003593">
    <property type="entry name" value="AAA+_ATPase"/>
</dbReference>
<comment type="subunit">
    <text evidence="9">Part of the signal recognition particle protein translocation system, which is composed of SRP and FtsY.</text>
</comment>
<evidence type="ECO:0000313" key="13">
    <source>
        <dbReference type="EMBL" id="NYI86939.1"/>
    </source>
</evidence>
<dbReference type="AlphaFoldDB" id="A0A853AWC1"/>
<dbReference type="EC" id="3.6.5.4" evidence="9"/>
<gene>
    <name evidence="9" type="primary">ftsY</name>
    <name evidence="13" type="ORF">HNR02_000262</name>
</gene>
<keyword evidence="14" id="KW-1185">Reference proteome</keyword>
<dbReference type="InterPro" id="IPR000897">
    <property type="entry name" value="SRP54_GTPase_dom"/>
</dbReference>
<dbReference type="GO" id="GO:0003924">
    <property type="term" value="F:GTPase activity"/>
    <property type="evidence" value="ECO:0007669"/>
    <property type="project" value="UniProtKB-UniRule"/>
</dbReference>
<keyword evidence="2 9" id="KW-0963">Cytoplasm</keyword>
<dbReference type="Gene3D" id="1.20.120.140">
    <property type="entry name" value="Signal recognition particle SRP54, nucleotide-binding domain"/>
    <property type="match status" value="1"/>
</dbReference>
<dbReference type="SMART" id="SM00963">
    <property type="entry name" value="SRP54_N"/>
    <property type="match status" value="1"/>
</dbReference>
<evidence type="ECO:0000256" key="8">
    <source>
        <dbReference type="ARBA" id="ARBA00048027"/>
    </source>
</evidence>
<dbReference type="SUPFAM" id="SSF47364">
    <property type="entry name" value="Domain of the SRP/SRP receptor G-proteins"/>
    <property type="match status" value="1"/>
</dbReference>
<dbReference type="GO" id="GO:0005525">
    <property type="term" value="F:GTP binding"/>
    <property type="evidence" value="ECO:0007669"/>
    <property type="project" value="UniProtKB-UniRule"/>
</dbReference>
<feature type="binding site" evidence="9">
    <location>
        <begin position="354"/>
        <end position="358"/>
    </location>
    <ligand>
        <name>GTP</name>
        <dbReference type="ChEBI" id="CHEBI:37565"/>
    </ligand>
</feature>
<evidence type="ECO:0000259" key="12">
    <source>
        <dbReference type="PROSITE" id="PS00300"/>
    </source>
</evidence>
<feature type="binding site" evidence="9">
    <location>
        <begin position="272"/>
        <end position="279"/>
    </location>
    <ligand>
        <name>GTP</name>
        <dbReference type="ChEBI" id="CHEBI:37565"/>
    </ligand>
</feature>
<keyword evidence="1 9" id="KW-1003">Cell membrane</keyword>
<feature type="binding site" evidence="9">
    <location>
        <begin position="416"/>
        <end position="419"/>
    </location>
    <ligand>
        <name>GTP</name>
        <dbReference type="ChEBI" id="CHEBI:37565"/>
    </ligand>
</feature>
<keyword evidence="7 9" id="KW-0675">Receptor</keyword>
<feature type="compositionally biased region" description="Gly residues" evidence="10">
    <location>
        <begin position="48"/>
        <end position="58"/>
    </location>
</feature>
<evidence type="ECO:0000256" key="4">
    <source>
        <dbReference type="ARBA" id="ARBA00022801"/>
    </source>
</evidence>
<keyword evidence="5 9" id="KW-0342">GTP-binding</keyword>
<dbReference type="NCBIfam" id="TIGR00064">
    <property type="entry name" value="ftsY"/>
    <property type="match status" value="1"/>
</dbReference>
<evidence type="ECO:0000256" key="9">
    <source>
        <dbReference type="HAMAP-Rule" id="MF_00920"/>
    </source>
</evidence>
<dbReference type="FunFam" id="3.40.50.300:FF:000053">
    <property type="entry name" value="Signal recognition particle receptor FtsY"/>
    <property type="match status" value="1"/>
</dbReference>
<evidence type="ECO:0000313" key="14">
    <source>
        <dbReference type="Proteomes" id="UP000549616"/>
    </source>
</evidence>
<dbReference type="GO" id="GO:0005737">
    <property type="term" value="C:cytoplasm"/>
    <property type="evidence" value="ECO:0007669"/>
    <property type="project" value="UniProtKB-SubCell"/>
</dbReference>
<dbReference type="FunFam" id="1.20.120.140:FF:000002">
    <property type="entry name" value="Signal recognition particle receptor FtsY"/>
    <property type="match status" value="1"/>
</dbReference>
<dbReference type="Proteomes" id="UP000549616">
    <property type="component" value="Unassembled WGS sequence"/>
</dbReference>
<evidence type="ECO:0000256" key="11">
    <source>
        <dbReference type="SAM" id="Phobius"/>
    </source>
</evidence>
<comment type="similarity">
    <text evidence="9">Belongs to the GTP-binding SRP family. FtsY subfamily.</text>
</comment>
<dbReference type="HAMAP" id="MF_00920">
    <property type="entry name" value="FtsY"/>
    <property type="match status" value="1"/>
</dbReference>
<evidence type="ECO:0000256" key="3">
    <source>
        <dbReference type="ARBA" id="ARBA00022741"/>
    </source>
</evidence>
<proteinExistence type="inferred from homology"/>
<feature type="region of interest" description="Disordered" evidence="10">
    <location>
        <begin position="36"/>
        <end position="158"/>
    </location>
</feature>
<comment type="subcellular location">
    <subcellularLocation>
        <location evidence="9">Cell membrane</location>
        <topology evidence="9">Peripheral membrane protein</topology>
        <orientation evidence="9">Cytoplasmic side</orientation>
    </subcellularLocation>
    <subcellularLocation>
        <location evidence="9">Cytoplasm</location>
    </subcellularLocation>
</comment>
<dbReference type="GO" id="GO:0006614">
    <property type="term" value="P:SRP-dependent cotranslational protein targeting to membrane"/>
    <property type="evidence" value="ECO:0007669"/>
    <property type="project" value="InterPro"/>
</dbReference>
<keyword evidence="3 9" id="KW-0547">Nucleotide-binding</keyword>
<evidence type="ECO:0000256" key="10">
    <source>
        <dbReference type="SAM" id="MobiDB-lite"/>
    </source>
</evidence>
<dbReference type="SUPFAM" id="SSF52540">
    <property type="entry name" value="P-loop containing nucleoside triphosphate hydrolases"/>
    <property type="match status" value="1"/>
</dbReference>
<keyword evidence="11" id="KW-0812">Transmembrane</keyword>
<organism evidence="13 14">
    <name type="scientific">Amycolatopsis endophytica</name>
    <dbReference type="NCBI Taxonomy" id="860233"/>
    <lineage>
        <taxon>Bacteria</taxon>
        <taxon>Bacillati</taxon>
        <taxon>Actinomycetota</taxon>
        <taxon>Actinomycetes</taxon>
        <taxon>Pseudonocardiales</taxon>
        <taxon>Pseudonocardiaceae</taxon>
        <taxon>Amycolatopsis</taxon>
    </lineage>
</organism>
<keyword evidence="4 9" id="KW-0378">Hydrolase</keyword>
<comment type="caution">
    <text evidence="13">The sequence shown here is derived from an EMBL/GenBank/DDBJ whole genome shotgun (WGS) entry which is preliminary data.</text>
</comment>
<dbReference type="GO" id="GO:0005886">
    <property type="term" value="C:plasma membrane"/>
    <property type="evidence" value="ECO:0007669"/>
    <property type="project" value="UniProtKB-SubCell"/>
</dbReference>
<dbReference type="PROSITE" id="PS00300">
    <property type="entry name" value="SRP54"/>
    <property type="match status" value="1"/>
</dbReference>
<dbReference type="Pfam" id="PF00448">
    <property type="entry name" value="SRP54"/>
    <property type="match status" value="1"/>
</dbReference>
<feature type="transmembrane region" description="Helical" evidence="11">
    <location>
        <begin position="6"/>
        <end position="28"/>
    </location>
</feature>
<sequence length="464" mass="48821">MAENLWFWIILVVVVLLAILLISGLVFARKRRISLTEAEQERESKPPRGGGYQAGGGIALAPGGRKTETAEPPEHPAGERTEVDGQPGVGDDASVPRDAPRRGIVDVGLPEAQAPAPETEVPSVPPPTETPASPPVTEAPQVPAAREPVAVEEPEPVSGRIERLRGRLSKSRSMFGQSLLGLLGAGDLDEDSWQDVEDTLLMADLGASTTTEIVETLRSELTARAVRTSAEARTVLKTVLTDALHPDWDRSVRALAHTVDGTKQPAVVLVAGVNGTGKTTTTGKLARVLVAQGSEVLLGAADTFRAAAADQLQTWSERVGAEVVRGREGADPASVAFDSVKRGVDAGVDAVLIDTAGRLHTKTGLMDELGKVKRVVEKQAKVDEVLLVLDATTGQNGLMQARVFREVVDVTGIVLTKLDGTAKGGIVFQVQRELGVPVKLVGLGEGPDDLAPFEPSAFVDALLG</sequence>
<feature type="compositionally biased region" description="Basic and acidic residues" evidence="10">
    <location>
        <begin position="94"/>
        <end position="104"/>
    </location>
</feature>
<feature type="compositionally biased region" description="Basic and acidic residues" evidence="10">
    <location>
        <begin position="65"/>
        <end position="83"/>
    </location>
</feature>
<dbReference type="InterPro" id="IPR042101">
    <property type="entry name" value="SRP54_N_sf"/>
</dbReference>
<dbReference type="Gene3D" id="3.40.50.300">
    <property type="entry name" value="P-loop containing nucleotide triphosphate hydrolases"/>
    <property type="match status" value="1"/>
</dbReference>
<dbReference type="InterPro" id="IPR036225">
    <property type="entry name" value="SRP/SRP_N"/>
</dbReference>
<keyword evidence="6 9" id="KW-0472">Membrane</keyword>
<dbReference type="GO" id="GO:0005047">
    <property type="term" value="F:signal recognition particle binding"/>
    <property type="evidence" value="ECO:0007669"/>
    <property type="project" value="TreeGrafter"/>
</dbReference>
<dbReference type="RefSeq" id="WP_179771402.1">
    <property type="nucleotide sequence ID" value="NZ_JACCFK010000001.1"/>
</dbReference>
<evidence type="ECO:0000256" key="6">
    <source>
        <dbReference type="ARBA" id="ARBA00023136"/>
    </source>
</evidence>
<accession>A0A853AWC1</accession>
<feature type="compositionally biased region" description="Pro residues" evidence="10">
    <location>
        <begin position="123"/>
        <end position="134"/>
    </location>
</feature>
<evidence type="ECO:0000256" key="2">
    <source>
        <dbReference type="ARBA" id="ARBA00022490"/>
    </source>
</evidence>
<dbReference type="SMART" id="SM00382">
    <property type="entry name" value="AAA"/>
    <property type="match status" value="1"/>
</dbReference>
<evidence type="ECO:0000256" key="7">
    <source>
        <dbReference type="ARBA" id="ARBA00023170"/>
    </source>
</evidence>
<dbReference type="InterPro" id="IPR013822">
    <property type="entry name" value="Signal_recog_particl_SRP54_hlx"/>
</dbReference>
<feature type="domain" description="SRP54-type proteins GTP-binding" evidence="12">
    <location>
        <begin position="437"/>
        <end position="450"/>
    </location>
</feature>
<evidence type="ECO:0000256" key="5">
    <source>
        <dbReference type="ARBA" id="ARBA00023134"/>
    </source>
</evidence>
<dbReference type="InterPro" id="IPR004390">
    <property type="entry name" value="SR_rcpt_FtsY"/>
</dbReference>
<reference evidence="13 14" key="1">
    <citation type="submission" date="2020-07" db="EMBL/GenBank/DDBJ databases">
        <title>Sequencing the genomes of 1000 actinobacteria strains.</title>
        <authorList>
            <person name="Klenk H.-P."/>
        </authorList>
    </citation>
    <scope>NUCLEOTIDE SEQUENCE [LARGE SCALE GENOMIC DNA]</scope>
    <source>
        <strain evidence="13 14">DSM 104006</strain>
    </source>
</reference>
<dbReference type="PANTHER" id="PTHR43134:SF1">
    <property type="entry name" value="SIGNAL RECOGNITION PARTICLE RECEPTOR SUBUNIT ALPHA"/>
    <property type="match status" value="1"/>
</dbReference>
<protein>
    <recommendedName>
        <fullName evidence="9">Signal recognition particle receptor FtsY</fullName>
        <shortName evidence="9">SRP receptor</shortName>
        <ecNumber evidence="9">3.6.5.4</ecNumber>
    </recommendedName>
</protein>
<comment type="function">
    <text evidence="9">Involved in targeting and insertion of nascent membrane proteins into the cytoplasmic membrane. Acts as a receptor for the complex formed by the signal recognition particle (SRP) and the ribosome-nascent chain (RNC).</text>
</comment>
<dbReference type="SMART" id="SM00962">
    <property type="entry name" value="SRP54"/>
    <property type="match status" value="1"/>
</dbReference>
<keyword evidence="11" id="KW-1133">Transmembrane helix</keyword>
<dbReference type="InterPro" id="IPR027417">
    <property type="entry name" value="P-loop_NTPase"/>
</dbReference>